<feature type="region of interest" description="Disordered" evidence="1">
    <location>
        <begin position="1"/>
        <end position="57"/>
    </location>
</feature>
<evidence type="ECO:0000256" key="1">
    <source>
        <dbReference type="SAM" id="MobiDB-lite"/>
    </source>
</evidence>
<evidence type="ECO:0000313" key="2">
    <source>
        <dbReference type="EMBL" id="MED6248107.1"/>
    </source>
</evidence>
<organism evidence="2 3">
    <name type="scientific">Ataeniobius toweri</name>
    <dbReference type="NCBI Taxonomy" id="208326"/>
    <lineage>
        <taxon>Eukaryota</taxon>
        <taxon>Metazoa</taxon>
        <taxon>Chordata</taxon>
        <taxon>Craniata</taxon>
        <taxon>Vertebrata</taxon>
        <taxon>Euteleostomi</taxon>
        <taxon>Actinopterygii</taxon>
        <taxon>Neopterygii</taxon>
        <taxon>Teleostei</taxon>
        <taxon>Neoteleostei</taxon>
        <taxon>Acanthomorphata</taxon>
        <taxon>Ovalentaria</taxon>
        <taxon>Atherinomorphae</taxon>
        <taxon>Cyprinodontiformes</taxon>
        <taxon>Goodeidae</taxon>
        <taxon>Ataeniobius</taxon>
    </lineage>
</organism>
<protein>
    <submittedName>
        <fullName evidence="2">Uncharacterized protein</fullName>
    </submittedName>
</protein>
<comment type="caution">
    <text evidence="2">The sequence shown here is derived from an EMBL/GenBank/DDBJ whole genome shotgun (WGS) entry which is preliminary data.</text>
</comment>
<dbReference type="Proteomes" id="UP001345963">
    <property type="component" value="Unassembled WGS sequence"/>
</dbReference>
<reference evidence="2 3" key="1">
    <citation type="submission" date="2021-07" db="EMBL/GenBank/DDBJ databases">
        <authorList>
            <person name="Palmer J.M."/>
        </authorList>
    </citation>
    <scope>NUCLEOTIDE SEQUENCE [LARGE SCALE GENOMIC DNA]</scope>
    <source>
        <strain evidence="2 3">AT_MEX2019</strain>
        <tissue evidence="2">Muscle</tissue>
    </source>
</reference>
<name>A0ABU7BC66_9TELE</name>
<gene>
    <name evidence="2" type="ORF">ATANTOWER_026763</name>
</gene>
<feature type="compositionally biased region" description="Low complexity" evidence="1">
    <location>
        <begin position="41"/>
        <end position="50"/>
    </location>
</feature>
<proteinExistence type="predicted"/>
<dbReference type="EMBL" id="JAHUTI010049813">
    <property type="protein sequence ID" value="MED6248107.1"/>
    <property type="molecule type" value="Genomic_DNA"/>
</dbReference>
<feature type="compositionally biased region" description="Basic and acidic residues" evidence="1">
    <location>
        <begin position="13"/>
        <end position="27"/>
    </location>
</feature>
<sequence length="112" mass="12670">MGSLRLGNPISGGKEKYLRGENEERKKILLVPRLGRGSGDQQQQQEPQQETRSRTSYGLSWAYSGAKAESGTLPLERDLLRNEGREDLLNRPGPMYSKILRVFVIVAKEKKK</sequence>
<keyword evidence="3" id="KW-1185">Reference proteome</keyword>
<evidence type="ECO:0000313" key="3">
    <source>
        <dbReference type="Proteomes" id="UP001345963"/>
    </source>
</evidence>
<accession>A0ABU7BC66</accession>